<keyword evidence="2" id="KW-0808">Transferase</keyword>
<dbReference type="InterPro" id="IPR050276">
    <property type="entry name" value="MshD_Acetyltransferase"/>
</dbReference>
<dbReference type="CDD" id="cd04301">
    <property type="entry name" value="NAT_SF"/>
    <property type="match status" value="1"/>
</dbReference>
<name>A0A7H2BDL1_9MICC</name>
<reference evidence="2 3" key="1">
    <citation type="submission" date="2020-09" db="EMBL/GenBank/DDBJ databases">
        <title>Investigation of environmental microbes.</title>
        <authorList>
            <person name="Ou Y."/>
            <person name="Kang Q."/>
        </authorList>
    </citation>
    <scope>NUCLEOTIDE SEQUENCE [LARGE SCALE GENOMIC DNA]</scope>
    <source>
        <strain evidence="2 3">KJZ-14</strain>
    </source>
</reference>
<dbReference type="SUPFAM" id="SSF55729">
    <property type="entry name" value="Acyl-CoA N-acyltransferases (Nat)"/>
    <property type="match status" value="1"/>
</dbReference>
<dbReference type="GeneID" id="96622611"/>
<evidence type="ECO:0000313" key="3">
    <source>
        <dbReference type="Proteomes" id="UP000516404"/>
    </source>
</evidence>
<dbReference type="PROSITE" id="PS51186">
    <property type="entry name" value="GNAT"/>
    <property type="match status" value="1"/>
</dbReference>
<dbReference type="Proteomes" id="UP000516404">
    <property type="component" value="Chromosome"/>
</dbReference>
<evidence type="ECO:0000259" key="1">
    <source>
        <dbReference type="PROSITE" id="PS51186"/>
    </source>
</evidence>
<dbReference type="GO" id="GO:0016747">
    <property type="term" value="F:acyltransferase activity, transferring groups other than amino-acyl groups"/>
    <property type="evidence" value="ECO:0007669"/>
    <property type="project" value="InterPro"/>
</dbReference>
<dbReference type="KEGG" id="rter:IDM49_00045"/>
<dbReference type="InterPro" id="IPR000182">
    <property type="entry name" value="GNAT_dom"/>
</dbReference>
<dbReference type="AlphaFoldDB" id="A0A7H2BDL1"/>
<dbReference type="PANTHER" id="PTHR43617">
    <property type="entry name" value="L-AMINO ACID N-ACETYLTRANSFERASE"/>
    <property type="match status" value="1"/>
</dbReference>
<sequence>MPTLIRPACPQDAHALASIFVDGWRFAYEGLLPRAFLASLDVCERERQQKELIERSVRAADYWLRAADREGVVVGVCAFGKCRENNSENTGEIYALYLNPNNVGQGIGFSLMQNALAQLSYEGFTQASLWVLDGNSRALSFYQKFGFILTGKTKHEEMFGIKLLEREMEISLI</sequence>
<keyword evidence="3" id="KW-1185">Reference proteome</keyword>
<dbReference type="EMBL" id="CP061539">
    <property type="protein sequence ID" value="QNV37757.1"/>
    <property type="molecule type" value="Genomic_DNA"/>
</dbReference>
<accession>A0A7H2BDL1</accession>
<evidence type="ECO:0000313" key="2">
    <source>
        <dbReference type="EMBL" id="QNV37757.1"/>
    </source>
</evidence>
<feature type="domain" description="N-acetyltransferase" evidence="1">
    <location>
        <begin position="3"/>
        <end position="173"/>
    </location>
</feature>
<protein>
    <submittedName>
        <fullName evidence="2">GNAT family N-acetyltransferase</fullName>
    </submittedName>
</protein>
<dbReference type="Gene3D" id="3.40.630.30">
    <property type="match status" value="1"/>
</dbReference>
<organism evidence="2 3">
    <name type="scientific">Rothia terrae</name>
    <dbReference type="NCBI Taxonomy" id="396015"/>
    <lineage>
        <taxon>Bacteria</taxon>
        <taxon>Bacillati</taxon>
        <taxon>Actinomycetota</taxon>
        <taxon>Actinomycetes</taxon>
        <taxon>Micrococcales</taxon>
        <taxon>Micrococcaceae</taxon>
        <taxon>Rothia</taxon>
    </lineage>
</organism>
<dbReference type="RefSeq" id="WP_190724580.1">
    <property type="nucleotide sequence ID" value="NZ_CP061539.1"/>
</dbReference>
<dbReference type="PANTHER" id="PTHR43617:SF38">
    <property type="entry name" value="N-ACETYLTRANSFERASE DOMAIN-CONTAINING PROTEIN"/>
    <property type="match status" value="1"/>
</dbReference>
<dbReference type="InterPro" id="IPR016181">
    <property type="entry name" value="Acyl_CoA_acyltransferase"/>
</dbReference>
<gene>
    <name evidence="2" type="ORF">IDM49_00045</name>
</gene>
<dbReference type="Pfam" id="PF00583">
    <property type="entry name" value="Acetyltransf_1"/>
    <property type="match status" value="1"/>
</dbReference>
<proteinExistence type="predicted"/>